<accession>A0P1R6</accession>
<dbReference type="EMBL" id="AAUW01000024">
    <property type="protein sequence ID" value="EAV40992.1"/>
    <property type="molecule type" value="Genomic_DNA"/>
</dbReference>
<comment type="caution">
    <text evidence="2">The sequence shown here is derived from an EMBL/GenBank/DDBJ whole genome shotgun (WGS) entry which is preliminary data.</text>
</comment>
<gene>
    <name evidence="2" type="ORF">SIAM614_29721</name>
</gene>
<dbReference type="Pfam" id="PF01526">
    <property type="entry name" value="DDE_Tnp_Tn3"/>
    <property type="match status" value="1"/>
</dbReference>
<dbReference type="InterPro" id="IPR002513">
    <property type="entry name" value="Tn3_Tnp_DDE_dom"/>
</dbReference>
<name>A0P1R6_ROSAI</name>
<feature type="domain" description="Tn3 transposase DDE" evidence="1">
    <location>
        <begin position="1"/>
        <end position="357"/>
    </location>
</feature>
<proteinExistence type="predicted"/>
<protein>
    <submittedName>
        <fullName evidence="2">Tn3 family transposase</fullName>
    </submittedName>
</protein>
<dbReference type="eggNOG" id="COG4644">
    <property type="taxonomic scope" value="Bacteria"/>
</dbReference>
<dbReference type="GO" id="GO:0004803">
    <property type="term" value="F:transposase activity"/>
    <property type="evidence" value="ECO:0007669"/>
    <property type="project" value="InterPro"/>
</dbReference>
<evidence type="ECO:0000313" key="2">
    <source>
        <dbReference type="EMBL" id="EAV40992.1"/>
    </source>
</evidence>
<reference evidence="2 3" key="1">
    <citation type="submission" date="2006-05" db="EMBL/GenBank/DDBJ databases">
        <authorList>
            <person name="King G."/>
            <person name="Ferriera S."/>
            <person name="Johnson J."/>
            <person name="Kravitz S."/>
            <person name="Beeson K."/>
            <person name="Sutton G."/>
            <person name="Rogers Y.-H."/>
            <person name="Friedman R."/>
            <person name="Frazier M."/>
            <person name="Venter J.C."/>
        </authorList>
    </citation>
    <scope>NUCLEOTIDE SEQUENCE [LARGE SCALE GENOMIC DNA]</scope>
    <source>
        <strain evidence="3">ATCC 25650 / DSM 13394 / JCM 20685 / NBRC 16684 / NCIMB 2208 / IAM 12614 / B1</strain>
    </source>
</reference>
<dbReference type="AlphaFoldDB" id="A0P1R6"/>
<sequence>MLAGVLADSTNLGPKRMAGASKGSSAHQIGWMRTFHARSETYRAAQACVADAHTLHPHSRLWGGGTTASSDGQFYRASDRAAKPSDINLHYGSEPGTKFYSGLSDQYGYFSILPISPTESEAVYVLDRLFDHDTILDIEELFTDTCGASDQVFGLFPFVGKRFAPRLRNIKDRKFHTFGKFEAYPALAKHIGTSINTTLILENWDDLLRLGESVTTRTLAPSTILKMFATSSKANDLTKALHEIGRIERTLFMIEWYSSPSLRRRCQADLNKGEAAHKLKRAVFFHERGEIRDRSYDSQAFRASGLNLVVSAIVHWNTVYLSRAVAHLRKQGRSIPNDVLKQISPLSWEHINLTGIYSWDTEQHILNGFRSLRSAGKILRAA</sequence>
<dbReference type="Proteomes" id="UP000004848">
    <property type="component" value="Unassembled WGS sequence"/>
</dbReference>
<evidence type="ECO:0000313" key="3">
    <source>
        <dbReference type="Proteomes" id="UP000004848"/>
    </source>
</evidence>
<organism evidence="2 3">
    <name type="scientific">Roseibium aggregatum (strain ATCC 25650 / DSM 13394 / JCM 20685 / NBRC 16684 / NCIMB 2208 / IAM 12614 / B1)</name>
    <name type="common">Stappia aggregata</name>
    <dbReference type="NCBI Taxonomy" id="384765"/>
    <lineage>
        <taxon>Bacteria</taxon>
        <taxon>Pseudomonadati</taxon>
        <taxon>Pseudomonadota</taxon>
        <taxon>Alphaproteobacteria</taxon>
        <taxon>Hyphomicrobiales</taxon>
        <taxon>Stappiaceae</taxon>
        <taxon>Roseibium</taxon>
    </lineage>
</organism>
<dbReference type="GO" id="GO:0006313">
    <property type="term" value="P:DNA transposition"/>
    <property type="evidence" value="ECO:0007669"/>
    <property type="project" value="InterPro"/>
</dbReference>
<evidence type="ECO:0000259" key="1">
    <source>
        <dbReference type="Pfam" id="PF01526"/>
    </source>
</evidence>